<dbReference type="EMBL" id="JAKILB010000010">
    <property type="protein sequence ID" value="MCL1139953.1"/>
    <property type="molecule type" value="Genomic_DNA"/>
</dbReference>
<keyword evidence="3" id="KW-1185">Reference proteome</keyword>
<dbReference type="AlphaFoldDB" id="A0A9X2CE55"/>
<reference evidence="2" key="1">
    <citation type="submission" date="2022-01" db="EMBL/GenBank/DDBJ databases">
        <title>Whole genome-based taxonomy of the Shewanellaceae.</title>
        <authorList>
            <person name="Martin-Rodriguez A.J."/>
        </authorList>
    </citation>
    <scope>NUCLEOTIDE SEQUENCE</scope>
    <source>
        <strain evidence="2">KCTC 23973</strain>
    </source>
</reference>
<dbReference type="PANTHER" id="PTHR38032:SF1">
    <property type="entry name" value="RNA-BINDING PROTEIN KHPB N-TERMINAL DOMAIN-CONTAINING PROTEIN"/>
    <property type="match status" value="1"/>
</dbReference>
<dbReference type="Proteomes" id="UP001139293">
    <property type="component" value="Unassembled WGS sequence"/>
</dbReference>
<proteinExistence type="predicted"/>
<dbReference type="InterPro" id="IPR005646">
    <property type="entry name" value="FapA"/>
</dbReference>
<dbReference type="Pfam" id="PF20250">
    <property type="entry name" value="FapA_N"/>
    <property type="match status" value="1"/>
</dbReference>
<dbReference type="RefSeq" id="WP_248951026.1">
    <property type="nucleotide sequence ID" value="NZ_JAKILB010000010.1"/>
</dbReference>
<evidence type="ECO:0000313" key="3">
    <source>
        <dbReference type="Proteomes" id="UP001139293"/>
    </source>
</evidence>
<dbReference type="InterPro" id="IPR046865">
    <property type="entry name" value="FapA_b_solenoid"/>
</dbReference>
<evidence type="ECO:0000313" key="2">
    <source>
        <dbReference type="EMBL" id="MCL1139953.1"/>
    </source>
</evidence>
<gene>
    <name evidence="2" type="ORF">L2740_15515</name>
</gene>
<accession>A0A9X2CE55</accession>
<dbReference type="InterPro" id="IPR046866">
    <property type="entry name" value="FapA_N"/>
</dbReference>
<comment type="caution">
    <text evidence="2">The sequence shown here is derived from an EMBL/GenBank/DDBJ whole genome shotgun (WGS) entry which is preliminary data.</text>
</comment>
<organism evidence="2 3">
    <name type="scientific">Shewanella pneumatophori</name>
    <dbReference type="NCBI Taxonomy" id="314092"/>
    <lineage>
        <taxon>Bacteria</taxon>
        <taxon>Pseudomonadati</taxon>
        <taxon>Pseudomonadota</taxon>
        <taxon>Gammaproteobacteria</taxon>
        <taxon>Alteromonadales</taxon>
        <taxon>Shewanellaceae</taxon>
        <taxon>Shewanella</taxon>
    </lineage>
</organism>
<name>A0A9X2CE55_9GAMM</name>
<dbReference type="Pfam" id="PF03961">
    <property type="entry name" value="FapA"/>
    <property type="match status" value="1"/>
</dbReference>
<evidence type="ECO:0000259" key="1">
    <source>
        <dbReference type="Pfam" id="PF20250"/>
    </source>
</evidence>
<dbReference type="PANTHER" id="PTHR38032">
    <property type="entry name" value="POLYMERASE-RELATED"/>
    <property type="match status" value="1"/>
</dbReference>
<protein>
    <submittedName>
        <fullName evidence="2">FapA family protein</fullName>
    </submittedName>
</protein>
<sequence length="554" mass="60569">MLHPGLIELSQDQQKAELKIIPNTHGPISEQDLQQLLTLPDFACLFPLQAQITQAVIQVNQLNHQPDGDIELFFEIADRRDAAISFEVSSDKMQASMQLTAAYGGKSIDIRDILQNLKLQRISMGLSKVKIDNLLTELATLAPGKSCAGVIASGRAAINGIAAKLERKVSLARERLLQPQSNSDGTVDMRNLGAMIMVKPGSLLIEKTPATPGTDGYNVHGEKLTAKPGKDLKLTAGSGTELNPKNPNQLIATVAGQPVENKTGMQVDDVLQIKNVDVGYGNVDFKGSILITGDVCEGMVVKSTGDITVMGFVDSAALHAKGDITVSKGVIGRQLKDLSLSTTLVAQGQISAQFVQYSRLQAQANILITKQLLHSHSQTQQQLIVSDSSGRRGDLVGGKAEANKGIQAVAIGATADTKTEVFCAMELSELKLQLKQLDQSIKSMVVAMLNIEAQLRKLPPKEQWQADAMMVEQVTVMLDEKRRMATIRAQEELEHDALKLEVDNYYKNYCVHALKHVYSNVEIHIGNVFQRTQREHGPCHIHNKNQEIYFNYSN</sequence>
<feature type="domain" description="Flagellar Assembly Protein A N-terminal region" evidence="1">
    <location>
        <begin position="84"/>
        <end position="262"/>
    </location>
</feature>